<dbReference type="AlphaFoldDB" id="A0AAP0JBR9"/>
<dbReference type="Proteomes" id="UP001417504">
    <property type="component" value="Unassembled WGS sequence"/>
</dbReference>
<comment type="caution">
    <text evidence="1">The sequence shown here is derived from an EMBL/GenBank/DDBJ whole genome shotgun (WGS) entry which is preliminary data.</text>
</comment>
<accession>A0AAP0JBR9</accession>
<organism evidence="1 2">
    <name type="scientific">Stephania japonica</name>
    <dbReference type="NCBI Taxonomy" id="461633"/>
    <lineage>
        <taxon>Eukaryota</taxon>
        <taxon>Viridiplantae</taxon>
        <taxon>Streptophyta</taxon>
        <taxon>Embryophyta</taxon>
        <taxon>Tracheophyta</taxon>
        <taxon>Spermatophyta</taxon>
        <taxon>Magnoliopsida</taxon>
        <taxon>Ranunculales</taxon>
        <taxon>Menispermaceae</taxon>
        <taxon>Menispermoideae</taxon>
        <taxon>Cissampelideae</taxon>
        <taxon>Stephania</taxon>
    </lineage>
</organism>
<gene>
    <name evidence="1" type="ORF">Sjap_011764</name>
</gene>
<reference evidence="1 2" key="1">
    <citation type="submission" date="2024-01" db="EMBL/GenBank/DDBJ databases">
        <title>Genome assemblies of Stephania.</title>
        <authorList>
            <person name="Yang L."/>
        </authorList>
    </citation>
    <scope>NUCLEOTIDE SEQUENCE [LARGE SCALE GENOMIC DNA]</scope>
    <source>
        <strain evidence="1">QJT</strain>
        <tissue evidence="1">Leaf</tissue>
    </source>
</reference>
<sequence>MVESPEEALDVVPLAVDCEFMNTCGVVLTRRALTPAERDRRRIHTAVDYTKQDRRIVMRNDLTHRILRLDEAEGQSRWGNEMVEERKGLKHVLEHVLLMEGRVAHQKLKAKWAKKGDANTKLFQRMLSMRKGRNIIDRIQADTGKLTEDPREVENVILVYFKNIYSSSK</sequence>
<name>A0AAP0JBR9_9MAGN</name>
<protein>
    <submittedName>
        <fullName evidence="1">Uncharacterized protein</fullName>
    </submittedName>
</protein>
<evidence type="ECO:0000313" key="1">
    <source>
        <dbReference type="EMBL" id="KAK9131277.1"/>
    </source>
</evidence>
<proteinExistence type="predicted"/>
<dbReference type="EMBL" id="JBBNAE010000004">
    <property type="protein sequence ID" value="KAK9131277.1"/>
    <property type="molecule type" value="Genomic_DNA"/>
</dbReference>
<evidence type="ECO:0000313" key="2">
    <source>
        <dbReference type="Proteomes" id="UP001417504"/>
    </source>
</evidence>
<keyword evidence="2" id="KW-1185">Reference proteome</keyword>